<evidence type="ECO:0008006" key="3">
    <source>
        <dbReference type="Google" id="ProtNLM"/>
    </source>
</evidence>
<name>A0ABP9WWQ0_9CHLR</name>
<reference evidence="1 2" key="1">
    <citation type="submission" date="2024-02" db="EMBL/GenBank/DDBJ databases">
        <title>Herpetosiphon gulosus NBRC 112829.</title>
        <authorList>
            <person name="Ichikawa N."/>
            <person name="Katano-Makiyama Y."/>
            <person name="Hidaka K."/>
        </authorList>
    </citation>
    <scope>NUCLEOTIDE SEQUENCE [LARGE SCALE GENOMIC DNA]</scope>
    <source>
        <strain evidence="1 2">NBRC 112829</strain>
    </source>
</reference>
<dbReference type="Proteomes" id="UP001428290">
    <property type="component" value="Unassembled WGS sequence"/>
</dbReference>
<dbReference type="EMBL" id="BAABRU010000004">
    <property type="protein sequence ID" value="GAA5527641.1"/>
    <property type="molecule type" value="Genomic_DNA"/>
</dbReference>
<keyword evidence="2" id="KW-1185">Reference proteome</keyword>
<sequence>MTIPMKINEYPVYIKFSSYKKHLLVEGSSDWNAFKKIIHTISEIQEDESIAEDIFIDTAEMFSNSGNEVHGNRMKVELACKLIEEKISSGKVLGFVDREFRNFTIDSKITDEINKHYRDGIIIWSRGHSIENYLFNIRILKSVFQDITDTRYRYDASIKFNKIFASILVNVCILSFVCCESDNIDRTSNQITFNCFNISDDKISFNMEIFVENLRNNGFSIENIQKIKDSFDKYQNIVHNTDPSVLRWICHGHVGINLLWVIFAQCVYNVCLESPQTEANKALMPKKDLRFKQSISTWITYYLQDQEEFPVDVVNFILNP</sequence>
<protein>
    <recommendedName>
        <fullName evidence="3">DUF4435 domain-containing protein</fullName>
    </recommendedName>
</protein>
<proteinExistence type="predicted"/>
<dbReference type="RefSeq" id="WP_345721265.1">
    <property type="nucleotide sequence ID" value="NZ_BAABRU010000004.1"/>
</dbReference>
<evidence type="ECO:0000313" key="2">
    <source>
        <dbReference type="Proteomes" id="UP001428290"/>
    </source>
</evidence>
<accession>A0ABP9WWQ0</accession>
<comment type="caution">
    <text evidence="1">The sequence shown here is derived from an EMBL/GenBank/DDBJ whole genome shotgun (WGS) entry which is preliminary data.</text>
</comment>
<evidence type="ECO:0000313" key="1">
    <source>
        <dbReference type="EMBL" id="GAA5527641.1"/>
    </source>
</evidence>
<organism evidence="1 2">
    <name type="scientific">Herpetosiphon gulosus</name>
    <dbReference type="NCBI Taxonomy" id="1973496"/>
    <lineage>
        <taxon>Bacteria</taxon>
        <taxon>Bacillati</taxon>
        <taxon>Chloroflexota</taxon>
        <taxon>Chloroflexia</taxon>
        <taxon>Herpetosiphonales</taxon>
        <taxon>Herpetosiphonaceae</taxon>
        <taxon>Herpetosiphon</taxon>
    </lineage>
</organism>
<gene>
    <name evidence="1" type="ORF">Hgul01_01429</name>
</gene>